<evidence type="ECO:0000256" key="3">
    <source>
        <dbReference type="ARBA" id="ARBA00013085"/>
    </source>
</evidence>
<dbReference type="Proteomes" id="UP000272464">
    <property type="component" value="Unassembled WGS sequence"/>
</dbReference>
<evidence type="ECO:0000256" key="2">
    <source>
        <dbReference type="ARBA" id="ARBA00009152"/>
    </source>
</evidence>
<evidence type="ECO:0000256" key="1">
    <source>
        <dbReference type="ARBA" id="ARBA00004970"/>
    </source>
</evidence>
<organism evidence="10 11">
    <name type="scientific">Paenibacillus zeisoli</name>
    <dbReference type="NCBI Taxonomy" id="2496267"/>
    <lineage>
        <taxon>Bacteria</taxon>
        <taxon>Bacillati</taxon>
        <taxon>Bacillota</taxon>
        <taxon>Bacilli</taxon>
        <taxon>Bacillales</taxon>
        <taxon>Paenibacillaceae</taxon>
        <taxon>Paenibacillus</taxon>
    </lineage>
</organism>
<proteinExistence type="inferred from homology"/>
<dbReference type="Pfam" id="PF02811">
    <property type="entry name" value="PHP"/>
    <property type="match status" value="1"/>
</dbReference>
<dbReference type="GO" id="GO:0004401">
    <property type="term" value="F:histidinol-phosphatase activity"/>
    <property type="evidence" value="ECO:0007669"/>
    <property type="project" value="UniProtKB-UniRule"/>
</dbReference>
<evidence type="ECO:0000256" key="8">
    <source>
        <dbReference type="RuleBase" id="RU366003"/>
    </source>
</evidence>
<dbReference type="InterPro" id="IPR004013">
    <property type="entry name" value="PHP_dom"/>
</dbReference>
<keyword evidence="6 8" id="KW-0368">Histidine biosynthesis</keyword>
<keyword evidence="5 8" id="KW-0378">Hydrolase</keyword>
<comment type="pathway">
    <text evidence="1 8">Amino-acid biosynthesis; L-histidine biosynthesis; L-histidine from 5-phospho-alpha-D-ribose 1-diphosphate: step 8/9.</text>
</comment>
<gene>
    <name evidence="10" type="ORF">EJP77_02360</name>
</gene>
<reference evidence="10 11" key="1">
    <citation type="submission" date="2018-12" db="EMBL/GenBank/DDBJ databases">
        <authorList>
            <person name="Sun L."/>
            <person name="Chen Z."/>
        </authorList>
    </citation>
    <scope>NUCLEOTIDE SEQUENCE [LARGE SCALE GENOMIC DNA]</scope>
    <source>
        <strain evidence="10 11">3-5-3</strain>
    </source>
</reference>
<dbReference type="GO" id="GO:0005737">
    <property type="term" value="C:cytoplasm"/>
    <property type="evidence" value="ECO:0007669"/>
    <property type="project" value="TreeGrafter"/>
</dbReference>
<protein>
    <recommendedName>
        <fullName evidence="3 8">Histidinol-phosphatase</fullName>
        <shortName evidence="8">HolPase</shortName>
        <ecNumber evidence="3 8">3.1.3.15</ecNumber>
    </recommendedName>
</protein>
<evidence type="ECO:0000256" key="6">
    <source>
        <dbReference type="ARBA" id="ARBA00023102"/>
    </source>
</evidence>
<comment type="similarity">
    <text evidence="2 8">Belongs to the PHP hydrolase family. HisK subfamily.</text>
</comment>
<dbReference type="Gene3D" id="3.20.20.140">
    <property type="entry name" value="Metal-dependent hydrolases"/>
    <property type="match status" value="1"/>
</dbReference>
<dbReference type="InterPro" id="IPR010140">
    <property type="entry name" value="Histidinol_P_phosphatase_HisJ"/>
</dbReference>
<dbReference type="OrthoDB" id="9775255at2"/>
<evidence type="ECO:0000313" key="10">
    <source>
        <dbReference type="EMBL" id="RUT35869.1"/>
    </source>
</evidence>
<dbReference type="CDD" id="cd12110">
    <property type="entry name" value="PHP_HisPPase_Hisj_like"/>
    <property type="match status" value="1"/>
</dbReference>
<dbReference type="GO" id="GO:0000105">
    <property type="term" value="P:L-histidine biosynthetic process"/>
    <property type="evidence" value="ECO:0007669"/>
    <property type="project" value="UniProtKB-UniRule"/>
</dbReference>
<dbReference type="PANTHER" id="PTHR21039">
    <property type="entry name" value="HISTIDINOL PHOSPHATASE-RELATED"/>
    <property type="match status" value="1"/>
</dbReference>
<evidence type="ECO:0000313" key="11">
    <source>
        <dbReference type="Proteomes" id="UP000272464"/>
    </source>
</evidence>
<dbReference type="UniPathway" id="UPA00031">
    <property type="reaction ID" value="UER00013"/>
</dbReference>
<evidence type="ECO:0000256" key="4">
    <source>
        <dbReference type="ARBA" id="ARBA00022605"/>
    </source>
</evidence>
<dbReference type="EMBL" id="RZNX01000001">
    <property type="protein sequence ID" value="RUT35869.1"/>
    <property type="molecule type" value="Genomic_DNA"/>
</dbReference>
<dbReference type="InterPro" id="IPR016195">
    <property type="entry name" value="Pol/histidinol_Pase-like"/>
</dbReference>
<name>A0A433XP73_9BACL</name>
<comment type="caution">
    <text evidence="10">The sequence shown here is derived from an EMBL/GenBank/DDBJ whole genome shotgun (WGS) entry which is preliminary data.</text>
</comment>
<dbReference type="SUPFAM" id="SSF89550">
    <property type="entry name" value="PHP domain-like"/>
    <property type="match status" value="1"/>
</dbReference>
<dbReference type="NCBIfam" id="NF005596">
    <property type="entry name" value="PRK07328.1"/>
    <property type="match status" value="1"/>
</dbReference>
<evidence type="ECO:0000256" key="5">
    <source>
        <dbReference type="ARBA" id="ARBA00022801"/>
    </source>
</evidence>
<dbReference type="NCBIfam" id="TIGR01856">
    <property type="entry name" value="hisJ_fam"/>
    <property type="match status" value="1"/>
</dbReference>
<comment type="catalytic activity">
    <reaction evidence="7 8">
        <text>L-histidinol phosphate + H2O = L-histidinol + phosphate</text>
        <dbReference type="Rhea" id="RHEA:14465"/>
        <dbReference type="ChEBI" id="CHEBI:15377"/>
        <dbReference type="ChEBI" id="CHEBI:43474"/>
        <dbReference type="ChEBI" id="CHEBI:57699"/>
        <dbReference type="ChEBI" id="CHEBI:57980"/>
        <dbReference type="EC" id="3.1.3.15"/>
    </reaction>
</comment>
<dbReference type="AlphaFoldDB" id="A0A433XP73"/>
<dbReference type="PANTHER" id="PTHR21039:SF0">
    <property type="entry name" value="HISTIDINOL-PHOSPHATASE"/>
    <property type="match status" value="1"/>
</dbReference>
<keyword evidence="11" id="KW-1185">Reference proteome</keyword>
<evidence type="ECO:0000256" key="7">
    <source>
        <dbReference type="ARBA" id="ARBA00049158"/>
    </source>
</evidence>
<keyword evidence="4 8" id="KW-0028">Amino-acid biosynthesis</keyword>
<accession>A0A433XP73</accession>
<dbReference type="EC" id="3.1.3.15" evidence="3 8"/>
<dbReference type="RefSeq" id="WP_127197566.1">
    <property type="nucleotide sequence ID" value="NZ_RZNX01000001.1"/>
</dbReference>
<evidence type="ECO:0000259" key="9">
    <source>
        <dbReference type="Pfam" id="PF02811"/>
    </source>
</evidence>
<sequence length="330" mass="38035">MKVDFHFHLEEGPYTLNWLQRTSLALQRTRRTPEASRNLDSLESIESVVRGLSRRMEEGCFSERWITKYIEQGTKQGIDRFGVVDHLYRFTEFKPYYEKHMLTGDSPLGQLQQAWLDKVCVYSIQEYLDGVQNIARFYGNLSIGIEADYFENGEEELGQLLSKYNFDYVIGSVHFVDGWGFDNPETQHLFKSYQLKDLYAQHYENVIRAVNCGLFQFIAHLDNLKVFGYRPSEGDLLGWYDAVASALANAGVASEINTGLAYRYPVKEMCPSPNFLRVLHRHGVPVTLSSDAHFPDDIGTLLDEAIIMAKSIGYEEIVYFKNKQRYTLPI</sequence>
<feature type="domain" description="PHP" evidence="9">
    <location>
        <begin position="66"/>
        <end position="258"/>
    </location>
</feature>